<feature type="domain" description="HD" evidence="10">
    <location>
        <begin position="457"/>
        <end position="579"/>
    </location>
</feature>
<evidence type="ECO:0000256" key="8">
    <source>
        <dbReference type="HAMAP-Rule" id="MF_00277"/>
    </source>
</evidence>
<dbReference type="CDD" id="cd04899">
    <property type="entry name" value="ACT_ACR-UUR-like_2"/>
    <property type="match status" value="1"/>
</dbReference>
<evidence type="ECO:0000313" key="14">
    <source>
        <dbReference type="Proteomes" id="UP000305526"/>
    </source>
</evidence>
<comment type="catalytic activity">
    <reaction evidence="8">
        <text>[protein-PII]-uridylyl-L-tyrosine + H2O = [protein-PII]-L-tyrosine + UMP + H(+)</text>
        <dbReference type="Rhea" id="RHEA:48600"/>
        <dbReference type="Rhea" id="RHEA-COMP:12147"/>
        <dbReference type="Rhea" id="RHEA-COMP:12148"/>
        <dbReference type="ChEBI" id="CHEBI:15377"/>
        <dbReference type="ChEBI" id="CHEBI:15378"/>
        <dbReference type="ChEBI" id="CHEBI:46858"/>
        <dbReference type="ChEBI" id="CHEBI:57865"/>
        <dbReference type="ChEBI" id="CHEBI:90602"/>
    </reaction>
</comment>
<dbReference type="SMART" id="SM00471">
    <property type="entry name" value="HDc"/>
    <property type="match status" value="1"/>
</dbReference>
<evidence type="ECO:0000313" key="11">
    <source>
        <dbReference type="EMBL" id="TCV87291.1"/>
    </source>
</evidence>
<evidence type="ECO:0000256" key="2">
    <source>
        <dbReference type="ARBA" id="ARBA00022695"/>
    </source>
</evidence>
<evidence type="ECO:0000313" key="12">
    <source>
        <dbReference type="EMBL" id="TNG91889.1"/>
    </source>
</evidence>
<evidence type="ECO:0000259" key="10">
    <source>
        <dbReference type="PROSITE" id="PS51831"/>
    </source>
</evidence>
<dbReference type="GO" id="GO:0008081">
    <property type="term" value="F:phosphoric diester hydrolase activity"/>
    <property type="evidence" value="ECO:0007669"/>
    <property type="project" value="UniProtKB-UniRule"/>
</dbReference>
<evidence type="ECO:0000313" key="13">
    <source>
        <dbReference type="Proteomes" id="UP000294619"/>
    </source>
</evidence>
<feature type="region of interest" description="Uridylyltransferase" evidence="8">
    <location>
        <begin position="1"/>
        <end position="334"/>
    </location>
</feature>
<protein>
    <recommendedName>
        <fullName evidence="8">Bifunctional uridylyltransferase/uridylyl-removing enzyme</fullName>
        <shortName evidence="8">UTase/UR</shortName>
    </recommendedName>
    <alternativeName>
        <fullName evidence="8">Bifunctional [protein-PII] modification enzyme</fullName>
    </alternativeName>
    <alternativeName>
        <fullName evidence="8">Bifunctional nitrogen sensor protein</fullName>
    </alternativeName>
    <domain>
        <recommendedName>
            <fullName evidence="8">[Protein-PII] uridylyltransferase</fullName>
            <shortName evidence="8">PII uridylyltransferase</shortName>
            <shortName evidence="8">UTase</shortName>
            <ecNumber evidence="8">2.7.7.59</ecNumber>
        </recommendedName>
    </domain>
    <domain>
        <recommendedName>
            <fullName evidence="8">[Protein-PII]-UMP uridylyl-removing enzyme</fullName>
            <shortName evidence="8">UR</shortName>
            <ecNumber evidence="8">3.1.4.-</ecNumber>
        </recommendedName>
    </domain>
</protein>
<dbReference type="CDD" id="cd00077">
    <property type="entry name" value="HDc"/>
    <property type="match status" value="1"/>
</dbReference>
<comment type="domain">
    <text evidence="8">Has four distinct domains: an N-terminal nucleotidyltransferase (NT) domain responsible for UTase activity, a central HD domain that encodes UR activity, and two C-terminal ACT domains that seem to have a role in glutamine sensing.</text>
</comment>
<dbReference type="Gene3D" id="1.10.3210.10">
    <property type="entry name" value="Hypothetical protein af1432"/>
    <property type="match status" value="1"/>
</dbReference>
<dbReference type="InterPro" id="IPR003607">
    <property type="entry name" value="HD/PDEase_dom"/>
</dbReference>
<dbReference type="EMBL" id="VDGV01000045">
    <property type="protein sequence ID" value="TNG91889.1"/>
    <property type="molecule type" value="Genomic_DNA"/>
</dbReference>
<dbReference type="Pfam" id="PF01842">
    <property type="entry name" value="ACT"/>
    <property type="match status" value="1"/>
</dbReference>
<dbReference type="NCBIfam" id="NF002487">
    <property type="entry name" value="PRK01759.1"/>
    <property type="match status" value="1"/>
</dbReference>
<dbReference type="GO" id="GO:0006808">
    <property type="term" value="P:regulation of nitrogen utilization"/>
    <property type="evidence" value="ECO:0007669"/>
    <property type="project" value="UniProtKB-UniRule"/>
</dbReference>
<dbReference type="PANTHER" id="PTHR47320">
    <property type="entry name" value="BIFUNCTIONAL URIDYLYLTRANSFERASE/URIDYLYL-REMOVING ENZYME"/>
    <property type="match status" value="1"/>
</dbReference>
<dbReference type="InterPro" id="IPR002912">
    <property type="entry name" value="ACT_dom"/>
</dbReference>
<comment type="activity regulation">
    <text evidence="8">Uridylyltransferase (UTase) activity is inhibited by glutamine, while glutamine activates uridylyl-removing (UR) activity.</text>
</comment>
<keyword evidence="4 8" id="KW-0378">Hydrolase</keyword>
<keyword evidence="1 8" id="KW-0808">Transferase</keyword>
<evidence type="ECO:0000256" key="7">
    <source>
        <dbReference type="ARBA" id="ARBA00047968"/>
    </source>
</evidence>
<comment type="cofactor">
    <cofactor evidence="8">
        <name>Mg(2+)</name>
        <dbReference type="ChEBI" id="CHEBI:18420"/>
    </cofactor>
</comment>
<dbReference type="Proteomes" id="UP000305526">
    <property type="component" value="Unassembled WGS sequence"/>
</dbReference>
<feature type="domain" description="ACT" evidence="9">
    <location>
        <begin position="701"/>
        <end position="781"/>
    </location>
</feature>
<dbReference type="PROSITE" id="PS51831">
    <property type="entry name" value="HD"/>
    <property type="match status" value="1"/>
</dbReference>
<dbReference type="Pfam" id="PF01966">
    <property type="entry name" value="HD"/>
    <property type="match status" value="1"/>
</dbReference>
<dbReference type="EC" id="3.1.4.-" evidence="8"/>
<dbReference type="Proteomes" id="UP000294619">
    <property type="component" value="Unassembled WGS sequence"/>
</dbReference>
<evidence type="ECO:0000259" key="9">
    <source>
        <dbReference type="PROSITE" id="PS51671"/>
    </source>
</evidence>
<dbReference type="SUPFAM" id="SSF109604">
    <property type="entry name" value="HD-domain/PDEase-like"/>
    <property type="match status" value="1"/>
</dbReference>
<keyword evidence="5 8" id="KW-0460">Magnesium</keyword>
<dbReference type="InterPro" id="IPR005105">
    <property type="entry name" value="GlnD_Uridyltrans_N"/>
</dbReference>
<comment type="caution">
    <text evidence="8">Lacks conserved residue(s) required for the propagation of feature annotation.</text>
</comment>
<dbReference type="InterPro" id="IPR013546">
    <property type="entry name" value="PII_UdlTrfase/GS_AdlTrfase"/>
</dbReference>
<dbReference type="PANTHER" id="PTHR47320:SF1">
    <property type="entry name" value="BIFUNCTIONAL URIDYLYLTRANSFERASE_URIDYLYL-REMOVING ENZYME"/>
    <property type="match status" value="1"/>
</dbReference>
<dbReference type="EC" id="2.7.7.59" evidence="8"/>
<dbReference type="CDD" id="cd05401">
    <property type="entry name" value="NT_GlnE_GlnD_like"/>
    <property type="match status" value="1"/>
</dbReference>
<dbReference type="PROSITE" id="PS51671">
    <property type="entry name" value="ACT"/>
    <property type="match status" value="2"/>
</dbReference>
<organism evidence="11 13">
    <name type="scientific">Testudinibacter aquarius</name>
    <dbReference type="NCBI Taxonomy" id="1524974"/>
    <lineage>
        <taxon>Bacteria</taxon>
        <taxon>Pseudomonadati</taxon>
        <taxon>Pseudomonadota</taxon>
        <taxon>Gammaproteobacteria</taxon>
        <taxon>Pasteurellales</taxon>
        <taxon>Pasteurellaceae</taxon>
        <taxon>Testudinibacter</taxon>
    </lineage>
</organism>
<evidence type="ECO:0000256" key="3">
    <source>
        <dbReference type="ARBA" id="ARBA00022737"/>
    </source>
</evidence>
<dbReference type="RefSeq" id="WP_132966823.1">
    <property type="nucleotide sequence ID" value="NZ_LEKL01000064.1"/>
</dbReference>
<dbReference type="Pfam" id="PF03445">
    <property type="entry name" value="DUF294"/>
    <property type="match status" value="1"/>
</dbReference>
<evidence type="ECO:0000256" key="5">
    <source>
        <dbReference type="ARBA" id="ARBA00022842"/>
    </source>
</evidence>
<dbReference type="Pfam" id="PF08335">
    <property type="entry name" value="GlnD_UR_UTase"/>
    <property type="match status" value="1"/>
</dbReference>
<dbReference type="SUPFAM" id="SSF81301">
    <property type="entry name" value="Nucleotidyltransferase"/>
    <property type="match status" value="1"/>
</dbReference>
<dbReference type="InterPro" id="IPR010043">
    <property type="entry name" value="UTase/UR"/>
</dbReference>
<dbReference type="PIRSF" id="PIRSF006288">
    <property type="entry name" value="PII_uridyltransf"/>
    <property type="match status" value="1"/>
</dbReference>
<name>A0A4R3Y724_9PAST</name>
<reference evidence="11 13" key="1">
    <citation type="submission" date="2019-03" db="EMBL/GenBank/DDBJ databases">
        <title>Genomic Encyclopedia of Type Strains, Phase IV (KMG-IV): sequencing the most valuable type-strain genomes for metagenomic binning, comparative biology and taxonomic classification.</title>
        <authorList>
            <person name="Goeker M."/>
        </authorList>
    </citation>
    <scope>NUCLEOTIDE SEQUENCE [LARGE SCALE GENOMIC DNA]</scope>
    <source>
        <strain evidence="11 13">DSM 28140</strain>
    </source>
</reference>
<evidence type="ECO:0000256" key="6">
    <source>
        <dbReference type="ARBA" id="ARBA00023268"/>
    </source>
</evidence>
<sequence>MISSRDQVSDVVVENSVIDVSEVKVRLQALKAQELAQFNHSDINHLIAERSRFYDQLFQQLWRQFGLDQQPLALVAVGGYGREEMFPLSDLDILILSDTALDTSQQDNISALIQFLWDCHFEVGHSVRTLDQCIAEGQADISIATNLLESRFLDGNQTLFRQLQSAVKSAEFWSIEAFFAAKMQEKAERYQRYNNTGYNLEPDIKYSPGGLRDLHLLYWIALRHLGVKNLQEILDSGFIYPEEHRTLNRAQQFLFKLRFALHLVIKRYDNRLLFDRQVKVSEMLGYQGAGNRAVEEMMKHFFRASHDIMQLTELLLQHYQEHFIQTCDSGKAQPLDSHFELKNQAIRLRNPDCFLRQPDTILDLFFHLTQQPQAVLHSTTLRRLRLALAVQDSDKKGQYLIDIPSARQKFVHLLEQPQAIARAIVPMHQHGVLNAYCEEWNNISGLMQFDLFHAYTVDEHTVRVLLKLESFLDPQNTEQHPLCVELFPHLANRTLIYLTALFHDIAKGRGGDHAELGAIDVYDFAQKHGFDEQDAEMTAWLVLNHLKMSVTAQRRDIYDPQVVLAFANSVKYQIRLDYLTCLTVADISATNSTLWNSWKRSLIKTLYQFTKQQLEQGSDYLLDISDEILQHRLRALTLLQPLLQDERLKLRTVNDFWQRCPQDYFLRNNPQQLAWHVELICQTGEQTIVKSSNRFSQGGTELFVYCPDQPHLFNKVVRAIEAKNLSIHDAQILTSNDGYALDSFIISETSGMLAKFDRRRSIEQSVLTALQSEYKPALNTRINNKLQHFHVPTEVRFIDSKRGDQTELEIFVLDKPGLLVTISNVFSEQGLNLLNAKITTTGERAEDFFILANSQNRALDDSEKQRLQRALLSALD</sequence>
<comment type="function">
    <text evidence="8">Modifies, by uridylylation and deuridylylation, the PII regulatory proteins (GlnB and homologs), in response to the nitrogen status of the cell that GlnD senses through the glutamine level. Under low glutamine levels, catalyzes the conversion of the PII proteins and UTP to PII-UMP and PPi, while under higher glutamine levels, GlnD hydrolyzes PII-UMP to PII and UMP (deuridylylation). Thus, controls uridylylation state and activity of the PII proteins, and plays an important role in the regulation of nitrogen metabolism.</text>
</comment>
<dbReference type="CDD" id="cd04900">
    <property type="entry name" value="ACT_UUR-like_1"/>
    <property type="match status" value="1"/>
</dbReference>
<dbReference type="SUPFAM" id="SSF81593">
    <property type="entry name" value="Nucleotidyltransferase substrate binding subunit/domain"/>
    <property type="match status" value="1"/>
</dbReference>
<reference evidence="12 14" key="2">
    <citation type="submission" date="2019-05" db="EMBL/GenBank/DDBJ databases">
        <title>Pasteurellaceae isolates from reptiles.</title>
        <authorList>
            <person name="Bojesen A.M."/>
            <person name="Lund E."/>
        </authorList>
    </citation>
    <scope>NUCLEOTIDE SEQUENCE [LARGE SCALE GENOMIC DNA]</scope>
    <source>
        <strain evidence="12 14">ELNT2x</strain>
    </source>
</reference>
<dbReference type="InterPro" id="IPR045865">
    <property type="entry name" value="ACT-like_dom_sf"/>
</dbReference>
<keyword evidence="2 8" id="KW-0548">Nucleotidyltransferase</keyword>
<comment type="catalytic activity">
    <reaction evidence="8">
        <text>[protein-PII]-L-tyrosine + UTP = [protein-PII]-uridylyl-L-tyrosine + diphosphate</text>
        <dbReference type="Rhea" id="RHEA:13673"/>
        <dbReference type="Rhea" id="RHEA-COMP:12147"/>
        <dbReference type="Rhea" id="RHEA-COMP:12148"/>
        <dbReference type="ChEBI" id="CHEBI:33019"/>
        <dbReference type="ChEBI" id="CHEBI:46398"/>
        <dbReference type="ChEBI" id="CHEBI:46858"/>
        <dbReference type="ChEBI" id="CHEBI:90602"/>
        <dbReference type="EC" id="2.7.7.59"/>
    </reaction>
</comment>
<feature type="domain" description="ACT" evidence="9">
    <location>
        <begin position="807"/>
        <end position="876"/>
    </location>
</feature>
<dbReference type="HAMAP" id="MF_00277">
    <property type="entry name" value="PII_uridylyl_transf"/>
    <property type="match status" value="1"/>
</dbReference>
<keyword evidence="6 8" id="KW-0511">Multifunctional enzyme</keyword>
<dbReference type="GO" id="GO:0008773">
    <property type="term" value="F:[protein-PII] uridylyltransferase activity"/>
    <property type="evidence" value="ECO:0007669"/>
    <property type="project" value="UniProtKB-UniRule"/>
</dbReference>
<gene>
    <name evidence="8 12" type="primary">glnD</name>
    <name evidence="11" type="ORF">EDC16_105210</name>
    <name evidence="12" type="ORF">FHQ21_06315</name>
</gene>
<accession>A0A4R3Y724</accession>
<evidence type="ECO:0000256" key="4">
    <source>
        <dbReference type="ARBA" id="ARBA00022801"/>
    </source>
</evidence>
<evidence type="ECO:0000256" key="1">
    <source>
        <dbReference type="ARBA" id="ARBA00022679"/>
    </source>
</evidence>
<dbReference type="NCBIfam" id="TIGR01693">
    <property type="entry name" value="UTase_glnD"/>
    <property type="match status" value="1"/>
</dbReference>
<keyword evidence="3" id="KW-0677">Repeat</keyword>
<proteinExistence type="inferred from homology"/>
<dbReference type="InterPro" id="IPR043519">
    <property type="entry name" value="NT_sf"/>
</dbReference>
<dbReference type="EMBL" id="SMCP01000005">
    <property type="protein sequence ID" value="TCV87291.1"/>
    <property type="molecule type" value="Genomic_DNA"/>
</dbReference>
<comment type="caution">
    <text evidence="11">The sequence shown here is derived from an EMBL/GenBank/DDBJ whole genome shotgun (WGS) entry which is preliminary data.</text>
</comment>
<dbReference type="AlphaFoldDB" id="A0A4R3Y724"/>
<comment type="similarity">
    <text evidence="8">Belongs to the GlnD family.</text>
</comment>
<dbReference type="SUPFAM" id="SSF55021">
    <property type="entry name" value="ACT-like"/>
    <property type="match status" value="2"/>
</dbReference>
<keyword evidence="14" id="KW-1185">Reference proteome</keyword>
<dbReference type="GO" id="GO:0008893">
    <property type="term" value="F:guanosine-3',5'-bis(diphosphate) 3'-diphosphatase activity"/>
    <property type="evidence" value="ECO:0007669"/>
    <property type="project" value="UniProtKB-EC"/>
</dbReference>
<comment type="catalytic activity">
    <reaction evidence="7">
        <text>guanosine 3',5'-bis(diphosphate) + H2O = GDP + diphosphate + H(+)</text>
        <dbReference type="Rhea" id="RHEA:14253"/>
        <dbReference type="ChEBI" id="CHEBI:15377"/>
        <dbReference type="ChEBI" id="CHEBI:15378"/>
        <dbReference type="ChEBI" id="CHEBI:33019"/>
        <dbReference type="ChEBI" id="CHEBI:58189"/>
        <dbReference type="ChEBI" id="CHEBI:77828"/>
        <dbReference type="EC" id="3.1.7.2"/>
    </reaction>
</comment>
<dbReference type="InterPro" id="IPR006674">
    <property type="entry name" value="HD_domain"/>
</dbReference>